<gene>
    <name evidence="2" type="ORF">H9X83_11250</name>
</gene>
<dbReference type="InterPro" id="IPR032576">
    <property type="entry name" value="DUF4921"/>
</dbReference>
<dbReference type="Proteomes" id="UP000729290">
    <property type="component" value="Unassembled WGS sequence"/>
</dbReference>
<dbReference type="EMBL" id="JACSNV010000020">
    <property type="protein sequence ID" value="MBM6878725.1"/>
    <property type="molecule type" value="Genomic_DNA"/>
</dbReference>
<evidence type="ECO:0000259" key="1">
    <source>
        <dbReference type="Pfam" id="PF16268"/>
    </source>
</evidence>
<comment type="caution">
    <text evidence="2">The sequence shown here is derived from an EMBL/GenBank/DDBJ whole genome shotgun (WGS) entry which is preliminary data.</text>
</comment>
<evidence type="ECO:0000313" key="3">
    <source>
        <dbReference type="Proteomes" id="UP000729290"/>
    </source>
</evidence>
<keyword evidence="3" id="KW-1185">Reference proteome</keyword>
<dbReference type="Pfam" id="PF16268">
    <property type="entry name" value="DUF4921"/>
    <property type="match status" value="1"/>
</dbReference>
<feature type="domain" description="DUF4921" evidence="1">
    <location>
        <begin position="116"/>
        <end position="307"/>
    </location>
</feature>
<dbReference type="SUPFAM" id="SSF54197">
    <property type="entry name" value="HIT-like"/>
    <property type="match status" value="2"/>
</dbReference>
<accession>A0ABS2GDE3</accession>
<protein>
    <submittedName>
        <fullName evidence="2">DUF4931 domain-containing protein</fullName>
    </submittedName>
</protein>
<name>A0ABS2GDE3_9FIRM</name>
<organism evidence="2 3">
    <name type="scientific">Anaerotignum lactatifermentans</name>
    <dbReference type="NCBI Taxonomy" id="160404"/>
    <lineage>
        <taxon>Bacteria</taxon>
        <taxon>Bacillati</taxon>
        <taxon>Bacillota</taxon>
        <taxon>Clostridia</taxon>
        <taxon>Lachnospirales</taxon>
        <taxon>Anaerotignaceae</taxon>
        <taxon>Anaerotignum</taxon>
    </lineage>
</organism>
<dbReference type="InterPro" id="IPR053177">
    <property type="entry name" value="ADP-glucose_phosphorylase"/>
</dbReference>
<reference evidence="2 3" key="1">
    <citation type="journal article" date="2021" name="Sci. Rep.">
        <title>The distribution of antibiotic resistance genes in chicken gut microbiota commensals.</title>
        <authorList>
            <person name="Juricova H."/>
            <person name="Matiasovicova J."/>
            <person name="Kubasova T."/>
            <person name="Cejkova D."/>
            <person name="Rychlik I."/>
        </authorList>
    </citation>
    <scope>NUCLEOTIDE SEQUENCE [LARGE SCALE GENOMIC DNA]</scope>
    <source>
        <strain evidence="2 3">An431b</strain>
    </source>
</reference>
<dbReference type="InterPro" id="IPR036265">
    <property type="entry name" value="HIT-like_sf"/>
</dbReference>
<dbReference type="PANTHER" id="PTHR42763:SF2">
    <property type="entry name" value="ADP-GLUCOSE PHOSPHORYLASE"/>
    <property type="match status" value="1"/>
</dbReference>
<dbReference type="RefSeq" id="WP_205134385.1">
    <property type="nucleotide sequence ID" value="NZ_JACSNT010000018.1"/>
</dbReference>
<proteinExistence type="predicted"/>
<sequence length="321" mass="37444">MSEFRKNPFTGEWTVYAQKRKNRPYEFRWQKAVHKGGDSCPFCVGHEERTTPALFQNETEQGWNIRVFPNMYPVVDEKEQNIESDPFYENAAGIGHHEVIVDTPVHEESIDQFTETHMRLVLDVLRQRYELMRAEKETAYVQIFKNCGAEAGMSIRHSHWQMIGIPVVPRRIQIMLEKGIGEECLFCRSIDADITNKKRLVYENESMAAITPYGSRYPYEVWIMPKNHRDSFGSLRKEELRDLADMLCRILPKMASLRENTGYNLCFMDGPKGMDFHWHLEILPRIGGFAGFEHATDCYINPITPETAAAYYRGEKKPFEE</sequence>
<evidence type="ECO:0000313" key="2">
    <source>
        <dbReference type="EMBL" id="MBM6878725.1"/>
    </source>
</evidence>
<dbReference type="PIRSF" id="PIRSF000808">
    <property type="entry name" value="GalT"/>
    <property type="match status" value="1"/>
</dbReference>
<dbReference type="InterPro" id="IPR001937">
    <property type="entry name" value="GalP_UDPtransf1"/>
</dbReference>
<dbReference type="PANTHER" id="PTHR42763">
    <property type="entry name" value="ADP-GLUCOSE PHOSPHORYLASE"/>
    <property type="match status" value="1"/>
</dbReference>
<dbReference type="Gene3D" id="3.30.428.10">
    <property type="entry name" value="HIT-like"/>
    <property type="match status" value="2"/>
</dbReference>